<dbReference type="Proteomes" id="UP000008493">
    <property type="component" value="Unassembled WGS sequence"/>
</dbReference>
<organism evidence="1 2">
    <name type="scientific">Agaricus bisporus var. burnettii (strain JB137-S8 / ATCC MYA-4627 / FGSC 10392)</name>
    <name type="common">White button mushroom</name>
    <dbReference type="NCBI Taxonomy" id="597362"/>
    <lineage>
        <taxon>Eukaryota</taxon>
        <taxon>Fungi</taxon>
        <taxon>Dikarya</taxon>
        <taxon>Basidiomycota</taxon>
        <taxon>Agaricomycotina</taxon>
        <taxon>Agaricomycetes</taxon>
        <taxon>Agaricomycetidae</taxon>
        <taxon>Agaricales</taxon>
        <taxon>Agaricineae</taxon>
        <taxon>Agaricaceae</taxon>
        <taxon>Agaricus</taxon>
    </lineage>
</organism>
<dbReference type="KEGG" id="abp:AGABI1DRAFT114728"/>
<accession>K5WSQ6</accession>
<dbReference type="EMBL" id="JH971392">
    <property type="protein sequence ID" value="EKM78451.1"/>
    <property type="molecule type" value="Genomic_DNA"/>
</dbReference>
<name>K5WSQ6_AGABU</name>
<dbReference type="AlphaFoldDB" id="K5WSQ6"/>
<dbReference type="GeneID" id="18824447"/>
<sequence length="118" mass="13051">MFVTKDVWVVIEDHTTLGRDAHRWLQSQDPTFDKAVEWGARQLIPEWDTPHASPSPPGTPPRPYAITLIDLRTGVLTKAAVTKRPNSLVALAVHGSGITCMLLDRDENEVKVTTAVKV</sequence>
<reference evidence="2" key="1">
    <citation type="journal article" date="2012" name="Proc. Natl. Acad. Sci. U.S.A.">
        <title>Genome sequence of the button mushroom Agaricus bisporus reveals mechanisms governing adaptation to a humic-rich ecological niche.</title>
        <authorList>
            <person name="Morin E."/>
            <person name="Kohler A."/>
            <person name="Baker A.R."/>
            <person name="Foulongne-Oriol M."/>
            <person name="Lombard V."/>
            <person name="Nagy L.G."/>
            <person name="Ohm R.A."/>
            <person name="Patyshakuliyeva A."/>
            <person name="Brun A."/>
            <person name="Aerts A.L."/>
            <person name="Bailey A.M."/>
            <person name="Billette C."/>
            <person name="Coutinho P.M."/>
            <person name="Deakin G."/>
            <person name="Doddapaneni H."/>
            <person name="Floudas D."/>
            <person name="Grimwood J."/>
            <person name="Hilden K."/>
            <person name="Kuees U."/>
            <person name="LaButti K.M."/>
            <person name="Lapidus A."/>
            <person name="Lindquist E.A."/>
            <person name="Lucas S.M."/>
            <person name="Murat C."/>
            <person name="Riley R.W."/>
            <person name="Salamov A.A."/>
            <person name="Schmutz J."/>
            <person name="Subramanian V."/>
            <person name="Woesten H.A.B."/>
            <person name="Xu J."/>
            <person name="Eastwood D.C."/>
            <person name="Foster G.D."/>
            <person name="Sonnenberg A.S."/>
            <person name="Cullen D."/>
            <person name="de Vries R.P."/>
            <person name="Lundell T."/>
            <person name="Hibbett D.S."/>
            <person name="Henrissat B."/>
            <person name="Burton K.S."/>
            <person name="Kerrigan R.W."/>
            <person name="Challen M.P."/>
            <person name="Grigoriev I.V."/>
            <person name="Martin F."/>
        </authorList>
    </citation>
    <scope>NUCLEOTIDE SEQUENCE [LARGE SCALE GENOMIC DNA]</scope>
    <source>
        <strain evidence="2">JB137-S8 / ATCC MYA-4627 / FGSC 10392</strain>
    </source>
</reference>
<evidence type="ECO:0000313" key="1">
    <source>
        <dbReference type="EMBL" id="EKM78451.1"/>
    </source>
</evidence>
<keyword evidence="2" id="KW-1185">Reference proteome</keyword>
<dbReference type="InParanoid" id="K5WSQ6"/>
<dbReference type="RefSeq" id="XP_007331098.1">
    <property type="nucleotide sequence ID" value="XM_007331036.1"/>
</dbReference>
<gene>
    <name evidence="1" type="ORF">AGABI1DRAFT_114728</name>
</gene>
<proteinExistence type="predicted"/>
<evidence type="ECO:0000313" key="2">
    <source>
        <dbReference type="Proteomes" id="UP000008493"/>
    </source>
</evidence>
<dbReference type="HOGENOM" id="CLU_2078524_0_0_1"/>
<dbReference type="OrthoDB" id="3039335at2759"/>
<dbReference type="OMA" id="IPEWDTP"/>
<feature type="non-terminal residue" evidence="1">
    <location>
        <position position="118"/>
    </location>
</feature>
<protein>
    <submittedName>
        <fullName evidence="1">Uncharacterized protein</fullName>
    </submittedName>
</protein>